<evidence type="ECO:0000313" key="1">
    <source>
        <dbReference type="EMBL" id="ESA11979.1"/>
    </source>
</evidence>
<sequence>MDVALESIIPSRSKNFEKKIIVIFMVTSQTTMMNGNQGKLIVILKELDASSKEEKQEEITLPSLPPGTKGDLVTIIVYVNATIVAITRSLRSHGLSFSNRPEHGYYSYSYRK</sequence>
<protein>
    <submittedName>
        <fullName evidence="1">Uncharacterized protein</fullName>
    </submittedName>
</protein>
<dbReference type="VEuPathDB" id="FungiDB:RhiirFUN_016999"/>
<reference evidence="1" key="1">
    <citation type="submission" date="2013-07" db="EMBL/GenBank/DDBJ databases">
        <title>The genome of an arbuscular mycorrhizal fungus provides insights into the evolution of the oldest plant symbiosis.</title>
        <authorList>
            <consortium name="DOE Joint Genome Institute"/>
            <person name="Tisserant E."/>
            <person name="Malbreil M."/>
            <person name="Kuo A."/>
            <person name="Kohler A."/>
            <person name="Symeonidi A."/>
            <person name="Balestrini R."/>
            <person name="Charron P."/>
            <person name="Duensing N."/>
            <person name="Frei-dit-Frey N."/>
            <person name="Gianinazzi-Pearson V."/>
            <person name="Gilbert B."/>
            <person name="Handa Y."/>
            <person name="Hijri M."/>
            <person name="Kaul R."/>
            <person name="Kawaguchi M."/>
            <person name="Krajinski F."/>
            <person name="Lammers P."/>
            <person name="Lapierre D."/>
            <person name="Masclaux F.G."/>
            <person name="Murat C."/>
            <person name="Morin E."/>
            <person name="Ndikumana S."/>
            <person name="Pagni M."/>
            <person name="Petitpierre D."/>
            <person name="Requena N."/>
            <person name="Rosikiewicz P."/>
            <person name="Riley R."/>
            <person name="Saito K."/>
            <person name="San Clemente H."/>
            <person name="Shapiro H."/>
            <person name="van Tuinen D."/>
            <person name="Becard G."/>
            <person name="Bonfante P."/>
            <person name="Paszkowski U."/>
            <person name="Shachar-Hill Y."/>
            <person name="Young J.P."/>
            <person name="Sanders I.R."/>
            <person name="Henrissat B."/>
            <person name="Rensing S.A."/>
            <person name="Grigoriev I.V."/>
            <person name="Corradi N."/>
            <person name="Roux C."/>
            <person name="Martin F."/>
        </authorList>
    </citation>
    <scope>NUCLEOTIDE SEQUENCE</scope>
    <source>
        <strain evidence="1">DAOM 197198</strain>
    </source>
</reference>
<dbReference type="HOGENOM" id="CLU_2147168_0_0_1"/>
<gene>
    <name evidence="1" type="ORF">GLOINDRAFT_96558</name>
</gene>
<accession>U9TUZ6</accession>
<dbReference type="AlphaFoldDB" id="U9TUZ6"/>
<name>U9TUZ6_RHIID</name>
<organism evidence="1">
    <name type="scientific">Rhizophagus irregularis (strain DAOM 181602 / DAOM 197198 / MUCL 43194)</name>
    <name type="common">Arbuscular mycorrhizal fungus</name>
    <name type="synonym">Glomus intraradices</name>
    <dbReference type="NCBI Taxonomy" id="747089"/>
    <lineage>
        <taxon>Eukaryota</taxon>
        <taxon>Fungi</taxon>
        <taxon>Fungi incertae sedis</taxon>
        <taxon>Mucoromycota</taxon>
        <taxon>Glomeromycotina</taxon>
        <taxon>Glomeromycetes</taxon>
        <taxon>Glomerales</taxon>
        <taxon>Glomeraceae</taxon>
        <taxon>Rhizophagus</taxon>
    </lineage>
</organism>
<proteinExistence type="predicted"/>
<dbReference type="EMBL" id="KI285402">
    <property type="protein sequence ID" value="ESA11979.1"/>
    <property type="molecule type" value="Genomic_DNA"/>
</dbReference>